<evidence type="ECO:0000313" key="2">
    <source>
        <dbReference type="Proteomes" id="UP000335636"/>
    </source>
</evidence>
<keyword evidence="2" id="KW-1185">Reference proteome</keyword>
<name>A0A5E4ATZ8_MARMO</name>
<evidence type="ECO:0000313" key="1">
    <source>
        <dbReference type="EMBL" id="VTJ60973.1"/>
    </source>
</evidence>
<sequence length="113" mass="11846">MPVYVAELRKQHGRRGGEGWGGGLLFFRSAAQLGNDDPTPGLVSVSWPQGPGSCYCTVALPGPPGPPGQPGLPGSRNLVCIIISVSSSFHFGWVYTAQGAGIPFILELTTPWP</sequence>
<proteinExistence type="predicted"/>
<organism evidence="1 2">
    <name type="scientific">Marmota monax</name>
    <name type="common">Woodchuck</name>
    <dbReference type="NCBI Taxonomy" id="9995"/>
    <lineage>
        <taxon>Eukaryota</taxon>
        <taxon>Metazoa</taxon>
        <taxon>Chordata</taxon>
        <taxon>Craniata</taxon>
        <taxon>Vertebrata</taxon>
        <taxon>Euteleostomi</taxon>
        <taxon>Mammalia</taxon>
        <taxon>Eutheria</taxon>
        <taxon>Euarchontoglires</taxon>
        <taxon>Glires</taxon>
        <taxon>Rodentia</taxon>
        <taxon>Sciuromorpha</taxon>
        <taxon>Sciuridae</taxon>
        <taxon>Xerinae</taxon>
        <taxon>Marmotini</taxon>
        <taxon>Marmota</taxon>
    </lineage>
</organism>
<comment type="caution">
    <text evidence="1">The sequence shown here is derived from an EMBL/GenBank/DDBJ whole genome shotgun (WGS) entry which is preliminary data.</text>
</comment>
<protein>
    <submittedName>
        <fullName evidence="1">Uncharacterized protein</fullName>
    </submittedName>
</protein>
<dbReference type="Proteomes" id="UP000335636">
    <property type="component" value="Unassembled WGS sequence"/>
</dbReference>
<gene>
    <name evidence="1" type="ORF">MONAX_5E028772</name>
</gene>
<reference evidence="1" key="1">
    <citation type="submission" date="2019-04" db="EMBL/GenBank/DDBJ databases">
        <authorList>
            <person name="Alioto T."/>
            <person name="Alioto T."/>
        </authorList>
    </citation>
    <scope>NUCLEOTIDE SEQUENCE [LARGE SCALE GENOMIC DNA]</scope>
</reference>
<dbReference type="AlphaFoldDB" id="A0A5E4ATZ8"/>
<dbReference type="EMBL" id="CABDUW010000162">
    <property type="protein sequence ID" value="VTJ60973.1"/>
    <property type="molecule type" value="Genomic_DNA"/>
</dbReference>
<accession>A0A5E4ATZ8</accession>